<keyword evidence="1" id="KW-0472">Membrane</keyword>
<keyword evidence="3" id="KW-1185">Reference proteome</keyword>
<evidence type="ECO:0000313" key="2">
    <source>
        <dbReference type="EMBL" id="MEQ5841930.1"/>
    </source>
</evidence>
<evidence type="ECO:0000256" key="1">
    <source>
        <dbReference type="SAM" id="Phobius"/>
    </source>
</evidence>
<keyword evidence="1" id="KW-1133">Transmembrane helix</keyword>
<feature type="transmembrane region" description="Helical" evidence="1">
    <location>
        <begin position="59"/>
        <end position="79"/>
    </location>
</feature>
<feature type="transmembrane region" description="Helical" evidence="1">
    <location>
        <begin position="12"/>
        <end position="38"/>
    </location>
</feature>
<dbReference type="EMBL" id="JAOALG010000002">
    <property type="protein sequence ID" value="MEQ5841930.1"/>
    <property type="molecule type" value="Genomic_DNA"/>
</dbReference>
<accession>A0ABV1LRK4</accession>
<organism evidence="2 3">
    <name type="scientific">Paraburkholderia acidicola</name>
    <dbReference type="NCBI Taxonomy" id="1912599"/>
    <lineage>
        <taxon>Bacteria</taxon>
        <taxon>Pseudomonadati</taxon>
        <taxon>Pseudomonadota</taxon>
        <taxon>Betaproteobacteria</taxon>
        <taxon>Burkholderiales</taxon>
        <taxon>Burkholderiaceae</taxon>
        <taxon>Paraburkholderia</taxon>
    </lineage>
</organism>
<dbReference type="Proteomes" id="UP001469089">
    <property type="component" value="Unassembled WGS sequence"/>
</dbReference>
<sequence>MTLAIDIFPDSFLWFIYFGVATCAIAAMLVILALYGLWRRLSERERGVAITTPWLPRTWWAGIVLFVFNAMLTLLSGTSNASSQSIGLPNSAVWVVIPLDAAIWIVCLICSRRSTTRS</sequence>
<comment type="caution">
    <text evidence="2">The sequence shown here is derived from an EMBL/GenBank/DDBJ whole genome shotgun (WGS) entry which is preliminary data.</text>
</comment>
<reference evidence="2 3" key="1">
    <citation type="journal article" date="2024" name="Chem. Sci.">
        <title>Discovery of a lagriamide polyketide by integrated genome mining, isotopic labeling, and untargeted metabolomics.</title>
        <authorList>
            <person name="Fergusson C.H."/>
            <person name="Saulog J."/>
            <person name="Paulo B.S."/>
            <person name="Wilson D.M."/>
            <person name="Liu D.Y."/>
            <person name="Morehouse N.J."/>
            <person name="Waterworth S."/>
            <person name="Barkei J."/>
            <person name="Gray C.A."/>
            <person name="Kwan J.C."/>
            <person name="Eustaquio A.S."/>
            <person name="Linington R.G."/>
        </authorList>
    </citation>
    <scope>NUCLEOTIDE SEQUENCE [LARGE SCALE GENOMIC DNA]</scope>
    <source>
        <strain evidence="2 3">RL17-338-BIF-B</strain>
    </source>
</reference>
<feature type="transmembrane region" description="Helical" evidence="1">
    <location>
        <begin position="91"/>
        <end position="110"/>
    </location>
</feature>
<gene>
    <name evidence="2" type="ORF">N0A02_21060</name>
</gene>
<keyword evidence="1" id="KW-0812">Transmembrane</keyword>
<dbReference type="RefSeq" id="WP_349543874.1">
    <property type="nucleotide sequence ID" value="NZ_JAOALG010000002.1"/>
</dbReference>
<protein>
    <submittedName>
        <fullName evidence="2">Uncharacterized protein</fullName>
    </submittedName>
</protein>
<name>A0ABV1LRK4_9BURK</name>
<evidence type="ECO:0000313" key="3">
    <source>
        <dbReference type="Proteomes" id="UP001469089"/>
    </source>
</evidence>
<proteinExistence type="predicted"/>